<dbReference type="GO" id="GO:0006152">
    <property type="term" value="P:purine nucleoside catabolic process"/>
    <property type="evidence" value="ECO:0007669"/>
    <property type="project" value="TreeGrafter"/>
</dbReference>
<feature type="domain" description="Inosine/uridine-preferring nucleoside hydrolase" evidence="3">
    <location>
        <begin position="6"/>
        <end position="302"/>
    </location>
</feature>
<sequence length="311" mass="33935">MNPLPVILDVDTGIDDAWALVYALRSPALNVIGITTGFGNADVASTTRNTLLLTQLLDTPVPVYRGADRPLWRTWSGPVIRYHGHNGLGDAILPPVHHTAQRQEAVPFIVDAVHQAPGQVTIITLARLTNLARALLFDSTMVELIKGVVMMGGSAFVPGNVTPVAEANVWGDPEAADIVFKSGLDITMVGLDVTMQARLYREHLARLNPTLSYAQLLQQATTFYISAYEQDNPDIVGWCPIHDPLAVAVVEDPDLVTVERLPVQVETRGQHTDGMTVVDGRTRHYSNGIQVALSLNRDRFLQRLGERVGIS</sequence>
<evidence type="ECO:0000256" key="2">
    <source>
        <dbReference type="ARBA" id="ARBA00023295"/>
    </source>
</evidence>
<accession>A0A2T2WPA3</accession>
<gene>
    <name evidence="4" type="ORF">C7B45_00155</name>
</gene>
<dbReference type="Gene3D" id="3.90.245.10">
    <property type="entry name" value="Ribonucleoside hydrolase-like"/>
    <property type="match status" value="1"/>
</dbReference>
<keyword evidence="2" id="KW-0326">Glycosidase</keyword>
<keyword evidence="1 4" id="KW-0378">Hydrolase</keyword>
<dbReference type="EMBL" id="PXYV01000001">
    <property type="protein sequence ID" value="PSR24069.1"/>
    <property type="molecule type" value="Genomic_DNA"/>
</dbReference>
<reference evidence="4 5" key="1">
    <citation type="journal article" date="2014" name="BMC Genomics">
        <title>Comparison of environmental and isolate Sulfobacillus genomes reveals diverse carbon, sulfur, nitrogen, and hydrogen metabolisms.</title>
        <authorList>
            <person name="Justice N.B."/>
            <person name="Norman A."/>
            <person name="Brown C.T."/>
            <person name="Singh A."/>
            <person name="Thomas B.C."/>
            <person name="Banfield J.F."/>
        </authorList>
    </citation>
    <scope>NUCLEOTIDE SEQUENCE [LARGE SCALE GENOMIC DNA]</scope>
    <source>
        <strain evidence="4">AMDSBA3</strain>
    </source>
</reference>
<evidence type="ECO:0000259" key="3">
    <source>
        <dbReference type="Pfam" id="PF01156"/>
    </source>
</evidence>
<name>A0A2T2WPA3_9FIRM</name>
<dbReference type="InterPro" id="IPR023186">
    <property type="entry name" value="IUNH"/>
</dbReference>
<protein>
    <submittedName>
        <fullName evidence="4">Nucleoside hydrolase</fullName>
    </submittedName>
</protein>
<dbReference type="Proteomes" id="UP000241848">
    <property type="component" value="Unassembled WGS sequence"/>
</dbReference>
<comment type="caution">
    <text evidence="4">The sequence shown here is derived from an EMBL/GenBank/DDBJ whole genome shotgun (WGS) entry which is preliminary data.</text>
</comment>
<dbReference type="AlphaFoldDB" id="A0A2T2WPA3"/>
<evidence type="ECO:0000313" key="5">
    <source>
        <dbReference type="Proteomes" id="UP000241848"/>
    </source>
</evidence>
<dbReference type="GO" id="GO:0005829">
    <property type="term" value="C:cytosol"/>
    <property type="evidence" value="ECO:0007669"/>
    <property type="project" value="TreeGrafter"/>
</dbReference>
<evidence type="ECO:0000256" key="1">
    <source>
        <dbReference type="ARBA" id="ARBA00022801"/>
    </source>
</evidence>
<dbReference type="GO" id="GO:0008477">
    <property type="term" value="F:purine nucleosidase activity"/>
    <property type="evidence" value="ECO:0007669"/>
    <property type="project" value="TreeGrafter"/>
</dbReference>
<dbReference type="SUPFAM" id="SSF53590">
    <property type="entry name" value="Nucleoside hydrolase"/>
    <property type="match status" value="1"/>
</dbReference>
<dbReference type="CDD" id="cd02650">
    <property type="entry name" value="nuc_hydro_CaPnhB"/>
    <property type="match status" value="1"/>
</dbReference>
<proteinExistence type="predicted"/>
<dbReference type="PANTHER" id="PTHR12304:SF4">
    <property type="entry name" value="URIDINE NUCLEOSIDASE"/>
    <property type="match status" value="1"/>
</dbReference>
<dbReference type="Pfam" id="PF01156">
    <property type="entry name" value="IU_nuc_hydro"/>
    <property type="match status" value="1"/>
</dbReference>
<evidence type="ECO:0000313" key="4">
    <source>
        <dbReference type="EMBL" id="PSR24069.1"/>
    </source>
</evidence>
<dbReference type="InterPro" id="IPR001910">
    <property type="entry name" value="Inosine/uridine_hydrolase_dom"/>
</dbReference>
<dbReference type="InterPro" id="IPR036452">
    <property type="entry name" value="Ribo_hydro-like"/>
</dbReference>
<organism evidence="4 5">
    <name type="scientific">Sulfobacillus acidophilus</name>
    <dbReference type="NCBI Taxonomy" id="53633"/>
    <lineage>
        <taxon>Bacteria</taxon>
        <taxon>Bacillati</taxon>
        <taxon>Bacillota</taxon>
        <taxon>Clostridia</taxon>
        <taxon>Eubacteriales</taxon>
        <taxon>Clostridiales Family XVII. Incertae Sedis</taxon>
        <taxon>Sulfobacillus</taxon>
    </lineage>
</organism>
<dbReference type="PANTHER" id="PTHR12304">
    <property type="entry name" value="INOSINE-URIDINE PREFERRING NUCLEOSIDE HYDROLASE"/>
    <property type="match status" value="1"/>
</dbReference>